<reference evidence="1 2" key="1">
    <citation type="journal article" date="2010" name="ChemBioChem">
        <title>Cloning and characterization of the biosynthetic gene cluster of 16-membered macrolide antibiotic FD-891: involvement of a dual functional cytochrome P450 monooxygenase catalyzing epoxidation and hydroxylation.</title>
        <authorList>
            <person name="Kudo F."/>
            <person name="Motegi A."/>
            <person name="Mizoue K."/>
            <person name="Eguchi T."/>
        </authorList>
    </citation>
    <scope>NUCLEOTIDE SEQUENCE [LARGE SCALE GENOMIC DNA]</scope>
    <source>
        <strain evidence="1 2">A-8890</strain>
    </source>
</reference>
<dbReference type="Proteomes" id="UP001321542">
    <property type="component" value="Chromosome"/>
</dbReference>
<dbReference type="EMBL" id="AP018448">
    <property type="protein sequence ID" value="BBC35147.1"/>
    <property type="molecule type" value="Genomic_DNA"/>
</dbReference>
<organism evidence="1 2">
    <name type="scientific">Streptomyces graminofaciens</name>
    <dbReference type="NCBI Taxonomy" id="68212"/>
    <lineage>
        <taxon>Bacteria</taxon>
        <taxon>Bacillati</taxon>
        <taxon>Actinomycetota</taxon>
        <taxon>Actinomycetes</taxon>
        <taxon>Kitasatosporales</taxon>
        <taxon>Streptomycetaceae</taxon>
        <taxon>Streptomyces</taxon>
    </lineage>
</organism>
<name>A0ABM7FFH4_9ACTN</name>
<gene>
    <name evidence="1" type="ORF">SGFS_064410</name>
</gene>
<evidence type="ECO:0000313" key="2">
    <source>
        <dbReference type="Proteomes" id="UP001321542"/>
    </source>
</evidence>
<evidence type="ECO:0000313" key="1">
    <source>
        <dbReference type="EMBL" id="BBC35147.1"/>
    </source>
</evidence>
<accession>A0ABM7FFH4</accession>
<keyword evidence="2" id="KW-1185">Reference proteome</keyword>
<sequence>MRPDHPLLLHSASAPTRAVCAPQPGFWCEWRHADGRLIRSASQRTPESAVRWARITLRVIASAVDEDFVDPLMARSHQGWRDAVRALAEGGEFALPLVAKPYSFVWHVRPVPFLTLVGGSPMPHIPEGDPPWE</sequence>
<reference evidence="1 2" key="2">
    <citation type="journal article" date="2023" name="ChemBioChem">
        <title>Acyltransferase Domain Exchange between Two Independent Type I Polyketide Synthases in the Same Producer Strain of Macrolide Antibiotics.</title>
        <authorList>
            <person name="Kudo F."/>
            <person name="Kishikawa K."/>
            <person name="Tsuboi K."/>
            <person name="Kido T."/>
            <person name="Usui T."/>
            <person name="Hashimoto J."/>
            <person name="Shin-Ya K."/>
            <person name="Miyanaga A."/>
            <person name="Eguchi T."/>
        </authorList>
    </citation>
    <scope>NUCLEOTIDE SEQUENCE [LARGE SCALE GENOMIC DNA]</scope>
    <source>
        <strain evidence="1 2">A-8890</strain>
    </source>
</reference>
<proteinExistence type="predicted"/>
<protein>
    <submittedName>
        <fullName evidence="1">Uncharacterized protein</fullName>
    </submittedName>
</protein>